<feature type="region of interest" description="Disordered" evidence="1">
    <location>
        <begin position="65"/>
        <end position="108"/>
    </location>
</feature>
<feature type="compositionally biased region" description="Low complexity" evidence="1">
    <location>
        <begin position="81"/>
        <end position="102"/>
    </location>
</feature>
<reference evidence="2 3" key="1">
    <citation type="journal article" date="2020" name="Antonie Van Leeuwenhoek">
        <title>Rhodopirellula heiligendammensis sp. nov., Rhodopirellula pilleata sp. nov., and Rhodopirellula solitaria sp. nov. isolated from natural or artificial marine surfaces in Northern Germany and California, USA, and emended description of the genus Rhodopirellula.</title>
        <authorList>
            <person name="Kallscheuer N."/>
            <person name="Wiegand S."/>
            <person name="Jogler M."/>
            <person name="Boedeker C."/>
            <person name="Peeters S.H."/>
            <person name="Rast P."/>
            <person name="Heuer A."/>
            <person name="Jetten M.S.M."/>
            <person name="Rohde M."/>
            <person name="Jogler C."/>
        </authorList>
    </citation>
    <scope>NUCLEOTIDE SEQUENCE [LARGE SCALE GENOMIC DNA]</scope>
    <source>
        <strain evidence="2 3">Poly21</strain>
    </source>
</reference>
<protein>
    <submittedName>
        <fullName evidence="2">Uncharacterized protein</fullName>
    </submittedName>
</protein>
<accession>A0A5C6BSZ8</accession>
<keyword evidence="3" id="KW-1185">Reference proteome</keyword>
<sequence>MICPAFYWLELRSGGRPSLLPQAATACSGWTCLGILTLALPALDSNESLPPNRTIHASSVIPWLGSRRRKGPRSSGGVGSGRRSPTPVSKMLSPMTSSPSSLGTQDFGYPRPLRRRIDAAGAKLAAGSSKRWRRPVGWGFSSNTLRPIGKYRTMRSYSVGSPVDRWGW</sequence>
<comment type="caution">
    <text evidence="2">The sequence shown here is derived from an EMBL/GenBank/DDBJ whole genome shotgun (WGS) entry which is preliminary data.</text>
</comment>
<evidence type="ECO:0000313" key="3">
    <source>
        <dbReference type="Proteomes" id="UP000319908"/>
    </source>
</evidence>
<name>A0A5C6BSZ8_9BACT</name>
<evidence type="ECO:0000313" key="2">
    <source>
        <dbReference type="EMBL" id="TWU15353.1"/>
    </source>
</evidence>
<dbReference type="AlphaFoldDB" id="A0A5C6BSZ8"/>
<dbReference type="EMBL" id="SJPU01000002">
    <property type="protein sequence ID" value="TWU15353.1"/>
    <property type="molecule type" value="Genomic_DNA"/>
</dbReference>
<proteinExistence type="predicted"/>
<gene>
    <name evidence="2" type="ORF">Poly21_25480</name>
</gene>
<dbReference type="Proteomes" id="UP000319908">
    <property type="component" value="Unassembled WGS sequence"/>
</dbReference>
<organism evidence="2 3">
    <name type="scientific">Allorhodopirellula heiligendammensis</name>
    <dbReference type="NCBI Taxonomy" id="2714739"/>
    <lineage>
        <taxon>Bacteria</taxon>
        <taxon>Pseudomonadati</taxon>
        <taxon>Planctomycetota</taxon>
        <taxon>Planctomycetia</taxon>
        <taxon>Pirellulales</taxon>
        <taxon>Pirellulaceae</taxon>
        <taxon>Allorhodopirellula</taxon>
    </lineage>
</organism>
<evidence type="ECO:0000256" key="1">
    <source>
        <dbReference type="SAM" id="MobiDB-lite"/>
    </source>
</evidence>